<name>S4NQ93_9NEOP</name>
<reference evidence="1" key="1">
    <citation type="journal article" date="2013" name="BMC Genomics">
        <title>Unscrambling butterfly oogenesis.</title>
        <authorList>
            <person name="Carter J.M."/>
            <person name="Baker S.C."/>
            <person name="Pink R."/>
            <person name="Carter D.R."/>
            <person name="Collins A."/>
            <person name="Tomlin J."/>
            <person name="Gibbs M."/>
            <person name="Breuker C.J."/>
        </authorList>
    </citation>
    <scope>NUCLEOTIDE SEQUENCE</scope>
    <source>
        <tissue evidence="1">Ovary</tissue>
    </source>
</reference>
<dbReference type="EMBL" id="GAIX01014847">
    <property type="protein sequence ID" value="JAA77713.1"/>
    <property type="molecule type" value="Transcribed_RNA"/>
</dbReference>
<protein>
    <submittedName>
        <fullName evidence="1">Uncharacterized protein</fullName>
    </submittedName>
</protein>
<evidence type="ECO:0000313" key="1">
    <source>
        <dbReference type="EMBL" id="JAA77713.1"/>
    </source>
</evidence>
<feature type="non-terminal residue" evidence="1">
    <location>
        <position position="79"/>
    </location>
</feature>
<sequence length="79" mass="9282">MVAAGTFSLRVLHLLQKDQGVCHNELCFHHQIQSHSFLIHYYHLRPKIIKISIPLSKILHHHFAIFFSARFLVGCYLLF</sequence>
<organism evidence="1">
    <name type="scientific">Pararge aegeria</name>
    <name type="common">speckled wood butterfly</name>
    <dbReference type="NCBI Taxonomy" id="116150"/>
    <lineage>
        <taxon>Eukaryota</taxon>
        <taxon>Metazoa</taxon>
        <taxon>Ecdysozoa</taxon>
        <taxon>Arthropoda</taxon>
        <taxon>Hexapoda</taxon>
        <taxon>Insecta</taxon>
        <taxon>Pterygota</taxon>
        <taxon>Neoptera</taxon>
        <taxon>Endopterygota</taxon>
        <taxon>Lepidoptera</taxon>
        <taxon>Glossata</taxon>
        <taxon>Ditrysia</taxon>
        <taxon>Papilionoidea</taxon>
        <taxon>Nymphalidae</taxon>
        <taxon>Satyrinae</taxon>
        <taxon>Satyrini</taxon>
        <taxon>Parargina</taxon>
        <taxon>Pararge</taxon>
    </lineage>
</organism>
<dbReference type="AlphaFoldDB" id="S4NQ93"/>
<reference evidence="1" key="2">
    <citation type="submission" date="2013-05" db="EMBL/GenBank/DDBJ databases">
        <authorList>
            <person name="Carter J.-M."/>
            <person name="Baker S.C."/>
            <person name="Pink R."/>
            <person name="Carter D.R.F."/>
            <person name="Collins A."/>
            <person name="Tomlin J."/>
            <person name="Gibbs M."/>
            <person name="Breuker C.J."/>
        </authorList>
    </citation>
    <scope>NUCLEOTIDE SEQUENCE</scope>
    <source>
        <tissue evidence="1">Ovary</tissue>
    </source>
</reference>
<proteinExistence type="predicted"/>
<accession>S4NQ93</accession>